<comment type="caution">
    <text evidence="4">The sequence shown here is derived from an EMBL/GenBank/DDBJ whole genome shotgun (WGS) entry which is preliminary data.</text>
</comment>
<dbReference type="InterPro" id="IPR006140">
    <property type="entry name" value="D-isomer_DH_NAD-bd"/>
</dbReference>
<reference evidence="4 5" key="1">
    <citation type="submission" date="2023-07" db="EMBL/GenBank/DDBJ databases">
        <title>Genomic Encyclopedia of Type Strains, Phase IV (KMG-IV): sequencing the most valuable type-strain genomes for metagenomic binning, comparative biology and taxonomic classification.</title>
        <authorList>
            <person name="Goeker M."/>
        </authorList>
    </citation>
    <scope>NUCLEOTIDE SEQUENCE [LARGE SCALE GENOMIC DNA]</scope>
    <source>
        <strain evidence="4 5">DSM 9768</strain>
    </source>
</reference>
<dbReference type="Pfam" id="PF02826">
    <property type="entry name" value="2-Hacid_dh_C"/>
    <property type="match status" value="1"/>
</dbReference>
<dbReference type="EMBL" id="JAUSUG010000020">
    <property type="protein sequence ID" value="MDQ0256799.1"/>
    <property type="molecule type" value="Genomic_DNA"/>
</dbReference>
<evidence type="ECO:0000313" key="4">
    <source>
        <dbReference type="EMBL" id="MDQ0256799.1"/>
    </source>
</evidence>
<dbReference type="PANTHER" id="PTHR43333:SF1">
    <property type="entry name" value="D-ISOMER SPECIFIC 2-HYDROXYACID DEHYDROGENASE NAD-BINDING DOMAIN-CONTAINING PROTEIN"/>
    <property type="match status" value="1"/>
</dbReference>
<dbReference type="CDD" id="cd05300">
    <property type="entry name" value="2-Hacid_dh_1"/>
    <property type="match status" value="1"/>
</dbReference>
<evidence type="ECO:0000259" key="3">
    <source>
        <dbReference type="Pfam" id="PF02826"/>
    </source>
</evidence>
<evidence type="ECO:0000256" key="1">
    <source>
        <dbReference type="ARBA" id="ARBA00023002"/>
    </source>
</evidence>
<dbReference type="SUPFAM" id="SSF51735">
    <property type="entry name" value="NAD(P)-binding Rossmann-fold domains"/>
    <property type="match status" value="1"/>
</dbReference>
<name>A0ABT9ZZX8_9BACI</name>
<organism evidence="4 5">
    <name type="scientific">Evansella vedderi</name>
    <dbReference type="NCBI Taxonomy" id="38282"/>
    <lineage>
        <taxon>Bacteria</taxon>
        <taxon>Bacillati</taxon>
        <taxon>Bacillota</taxon>
        <taxon>Bacilli</taxon>
        <taxon>Bacillales</taxon>
        <taxon>Bacillaceae</taxon>
        <taxon>Evansella</taxon>
    </lineage>
</organism>
<gene>
    <name evidence="4" type="ORF">J2S74_004221</name>
</gene>
<keyword evidence="1" id="KW-0560">Oxidoreductase</keyword>
<dbReference type="Gene3D" id="3.40.50.720">
    <property type="entry name" value="NAD(P)-binding Rossmann-like Domain"/>
    <property type="match status" value="2"/>
</dbReference>
<accession>A0ABT9ZZX8</accession>
<keyword evidence="5" id="KW-1185">Reference proteome</keyword>
<dbReference type="Proteomes" id="UP001230005">
    <property type="component" value="Unassembled WGS sequence"/>
</dbReference>
<dbReference type="PANTHER" id="PTHR43333">
    <property type="entry name" value="2-HACID_DH_C DOMAIN-CONTAINING PROTEIN"/>
    <property type="match status" value="1"/>
</dbReference>
<evidence type="ECO:0000313" key="5">
    <source>
        <dbReference type="Proteomes" id="UP001230005"/>
    </source>
</evidence>
<dbReference type="RefSeq" id="WP_307329503.1">
    <property type="nucleotide sequence ID" value="NZ_JAUSUG010000020.1"/>
</dbReference>
<keyword evidence="2" id="KW-0520">NAD</keyword>
<feature type="domain" description="D-isomer specific 2-hydroxyacid dehydrogenase NAD-binding" evidence="3">
    <location>
        <begin position="106"/>
        <end position="279"/>
    </location>
</feature>
<proteinExistence type="predicted"/>
<dbReference type="InterPro" id="IPR036291">
    <property type="entry name" value="NAD(P)-bd_dom_sf"/>
</dbReference>
<sequence length="314" mass="35833">MEIKHILIVSPMHKEIEALLKTKNVPMDKEFRFHTEETVTEQDYDWADTFVSFKRPANFRFGNIKWVHSFGAGVDKIMKNIQWKEDVLLTRTICSFGEKISEYALSHLLRDLQNHDKYTDMQENKIWKEVAPIPMKEKKVVVFGTGVIGQEVARSLSFFGVNVYGVSLSGKQKEYFKEVYSSEGEGYYQAISAADYVINTMPLTKITEGIFNRAFFNALENAFFINVGRGESVDNGALLEALDKGRVRKAVLDVFPEEPLPKEDVFWTHPKVMVTPHISALTTAEDGLDCFLDTLTNIENDNEIPNLVDLKKGF</sequence>
<evidence type="ECO:0000256" key="2">
    <source>
        <dbReference type="ARBA" id="ARBA00023027"/>
    </source>
</evidence>
<protein>
    <submittedName>
        <fullName evidence="4">Phosphoglycerate dehydrogenase-like enzyme</fullName>
    </submittedName>
</protein>